<keyword evidence="3" id="KW-1185">Reference proteome</keyword>
<dbReference type="InterPro" id="IPR009636">
    <property type="entry name" value="SCAF"/>
</dbReference>
<dbReference type="EMBL" id="CP001682">
    <property type="protein sequence ID" value="ACU94002.1"/>
    <property type="molecule type" value="Genomic_DNA"/>
</dbReference>
<organism evidence="2 3">
    <name type="scientific">Cryptobacterium curtum (strain ATCC 700683 / DSM 15641 / CCUG 43107 / 12-3)</name>
    <dbReference type="NCBI Taxonomy" id="469378"/>
    <lineage>
        <taxon>Bacteria</taxon>
        <taxon>Bacillati</taxon>
        <taxon>Actinomycetota</taxon>
        <taxon>Coriobacteriia</taxon>
        <taxon>Eggerthellales</taxon>
        <taxon>Eggerthellaceae</taxon>
        <taxon>Cryptobacterium</taxon>
    </lineage>
</organism>
<feature type="region of interest" description="Disordered" evidence="1">
    <location>
        <begin position="1"/>
        <end position="53"/>
    </location>
</feature>
<name>C7MM62_CRYCD</name>
<dbReference type="OrthoDB" id="9992482at2"/>
<evidence type="ECO:0000313" key="2">
    <source>
        <dbReference type="EMBL" id="ACU94002.1"/>
    </source>
</evidence>
<reference evidence="2 3" key="1">
    <citation type="journal article" date="2009" name="Stand. Genomic Sci.">
        <title>Complete genome sequence of Cryptobacterium curtum type strain (12-3).</title>
        <authorList>
            <person name="Mavrommatis K."/>
            <person name="Pukall R."/>
            <person name="Rohde C."/>
            <person name="Chen F."/>
            <person name="Sims D."/>
            <person name="Brettin T."/>
            <person name="Kuske C."/>
            <person name="Detter J.C."/>
            <person name="Han C."/>
            <person name="Lapidus A."/>
            <person name="Copeland A."/>
            <person name="Glavina Del Rio T."/>
            <person name="Nolan M."/>
            <person name="Lucas S."/>
            <person name="Tice H."/>
            <person name="Cheng J.F."/>
            <person name="Bruce D."/>
            <person name="Goodwin L."/>
            <person name="Pitluck S."/>
            <person name="Ovchinnikova G."/>
            <person name="Pati A."/>
            <person name="Ivanova N."/>
            <person name="Chen A."/>
            <person name="Palaniappan K."/>
            <person name="Chain P."/>
            <person name="D'haeseleer P."/>
            <person name="Goker M."/>
            <person name="Bristow J."/>
            <person name="Eisen J.A."/>
            <person name="Markowitz V."/>
            <person name="Hugenholtz P."/>
            <person name="Rohde M."/>
            <person name="Klenk H.P."/>
            <person name="Kyrpides N.C."/>
        </authorList>
    </citation>
    <scope>NUCLEOTIDE SEQUENCE [LARGE SCALE GENOMIC DNA]</scope>
    <source>
        <strain evidence="3">ATCC 700683 / DSM 15641 / 12-3</strain>
    </source>
</reference>
<evidence type="ECO:0008006" key="4">
    <source>
        <dbReference type="Google" id="ProtNLM"/>
    </source>
</evidence>
<feature type="compositionally biased region" description="Basic and acidic residues" evidence="1">
    <location>
        <begin position="31"/>
        <end position="53"/>
    </location>
</feature>
<dbReference type="HOGENOM" id="CLU_1575859_0_0_11"/>
<sequence length="169" mass="18339">MDDENKTEPQENTEPETEPKTEPQTEPTGDEGGKPDAAKAAEKYKAQRDEARQQIADLEKQMAEYKGNDEIITKLQADLKKTREEAEAQAKKAEADRVNSNRLTKAGCVDVDVALGLLDENGDVDKLMEQKPYLFTKKGSTGLPPSGQGGDAASIARAREAAGLPPIKD</sequence>
<proteinExistence type="predicted"/>
<evidence type="ECO:0000313" key="3">
    <source>
        <dbReference type="Proteomes" id="UP000000954"/>
    </source>
</evidence>
<dbReference type="Proteomes" id="UP000000954">
    <property type="component" value="Chromosome"/>
</dbReference>
<feature type="region of interest" description="Disordered" evidence="1">
    <location>
        <begin position="136"/>
        <end position="169"/>
    </location>
</feature>
<accession>C7MM62</accession>
<dbReference type="RefSeq" id="WP_012802690.1">
    <property type="nucleotide sequence ID" value="NC_013170.1"/>
</dbReference>
<protein>
    <recommendedName>
        <fullName evidence="4">Phage minor structural protein GP20</fullName>
    </recommendedName>
</protein>
<dbReference type="AlphaFoldDB" id="C7MM62"/>
<dbReference type="STRING" id="469378.Ccur_02750"/>
<dbReference type="KEGG" id="ccu:Ccur_02750"/>
<dbReference type="Pfam" id="PF06810">
    <property type="entry name" value="Phage_scaffold"/>
    <property type="match status" value="1"/>
</dbReference>
<evidence type="ECO:0000256" key="1">
    <source>
        <dbReference type="SAM" id="MobiDB-lite"/>
    </source>
</evidence>
<gene>
    <name evidence="2" type="ordered locus">Ccur_02750</name>
</gene>